<gene>
    <name evidence="7" type="ORF">ACFL2Z_04830</name>
</gene>
<dbReference type="SUPFAM" id="SSF51011">
    <property type="entry name" value="Glycosyl hydrolase domain"/>
    <property type="match status" value="1"/>
</dbReference>
<keyword evidence="4" id="KW-0326">Glycosidase</keyword>
<reference evidence="7 8" key="1">
    <citation type="submission" date="2024-09" db="EMBL/GenBank/DDBJ databases">
        <authorList>
            <person name="D'Angelo T."/>
        </authorList>
    </citation>
    <scope>NUCLEOTIDE SEQUENCE [LARGE SCALE GENOMIC DNA]</scope>
    <source>
        <strain evidence="7">SAG AM-311-F02</strain>
    </source>
</reference>
<accession>A0ABV6YQ68</accession>
<organism evidence="7 8">
    <name type="scientific">Eiseniibacteriota bacterium</name>
    <dbReference type="NCBI Taxonomy" id="2212470"/>
    <lineage>
        <taxon>Bacteria</taxon>
        <taxon>Candidatus Eiseniibacteriota</taxon>
    </lineage>
</organism>
<dbReference type="InterPro" id="IPR017853">
    <property type="entry name" value="GH"/>
</dbReference>
<feature type="chain" id="PRO_5045258421" evidence="5">
    <location>
        <begin position="18"/>
        <end position="461"/>
    </location>
</feature>
<evidence type="ECO:0000259" key="6">
    <source>
        <dbReference type="Pfam" id="PF17801"/>
    </source>
</evidence>
<comment type="caution">
    <text evidence="7">The sequence shown here is derived from an EMBL/GenBank/DDBJ whole genome shotgun (WGS) entry which is preliminary data.</text>
</comment>
<evidence type="ECO:0000313" key="8">
    <source>
        <dbReference type="Proteomes" id="UP001594288"/>
    </source>
</evidence>
<keyword evidence="3" id="KW-0378">Hydrolase</keyword>
<evidence type="ECO:0000256" key="1">
    <source>
        <dbReference type="ARBA" id="ARBA00009743"/>
    </source>
</evidence>
<dbReference type="SUPFAM" id="SSF51445">
    <property type="entry name" value="(Trans)glycosidases"/>
    <property type="match status" value="1"/>
</dbReference>
<evidence type="ECO:0000256" key="4">
    <source>
        <dbReference type="ARBA" id="ARBA00023295"/>
    </source>
</evidence>
<evidence type="ECO:0000256" key="2">
    <source>
        <dbReference type="ARBA" id="ARBA00022729"/>
    </source>
</evidence>
<evidence type="ECO:0000256" key="5">
    <source>
        <dbReference type="SAM" id="SignalP"/>
    </source>
</evidence>
<comment type="similarity">
    <text evidence="1">Belongs to the glycosyl hydrolase 27 family.</text>
</comment>
<dbReference type="PANTHER" id="PTHR11452:SF42">
    <property type="entry name" value="ALPHA-GALACTOSIDASE"/>
    <property type="match status" value="1"/>
</dbReference>
<keyword evidence="8" id="KW-1185">Reference proteome</keyword>
<feature type="domain" description="Alpha galactosidase C-terminal" evidence="6">
    <location>
        <begin position="387"/>
        <end position="459"/>
    </location>
</feature>
<dbReference type="InterPro" id="IPR013785">
    <property type="entry name" value="Aldolase_TIM"/>
</dbReference>
<evidence type="ECO:0000256" key="3">
    <source>
        <dbReference type="ARBA" id="ARBA00022801"/>
    </source>
</evidence>
<feature type="signal peptide" evidence="5">
    <location>
        <begin position="1"/>
        <end position="17"/>
    </location>
</feature>
<dbReference type="InterPro" id="IPR041233">
    <property type="entry name" value="Melibiase_C"/>
</dbReference>
<proteinExistence type="inferred from homology"/>
<dbReference type="InterPro" id="IPR013780">
    <property type="entry name" value="Glyco_hydro_b"/>
</dbReference>
<dbReference type="Proteomes" id="UP001594288">
    <property type="component" value="Unassembled WGS sequence"/>
</dbReference>
<dbReference type="InterPro" id="IPR002241">
    <property type="entry name" value="Glyco_hydro_27"/>
</dbReference>
<evidence type="ECO:0000313" key="7">
    <source>
        <dbReference type="EMBL" id="MFC1800214.1"/>
    </source>
</evidence>
<dbReference type="Pfam" id="PF17801">
    <property type="entry name" value="Melibiase_C"/>
    <property type="match status" value="1"/>
</dbReference>
<name>A0ABV6YQ68_UNCEI</name>
<dbReference type="PROSITE" id="PS51257">
    <property type="entry name" value="PROKAR_LIPOPROTEIN"/>
    <property type="match status" value="1"/>
</dbReference>
<keyword evidence="2 5" id="KW-0732">Signal</keyword>
<protein>
    <submittedName>
        <fullName evidence="7">DUF5116 domain-containing protein</fullName>
    </submittedName>
</protein>
<dbReference type="Gene3D" id="3.20.20.70">
    <property type="entry name" value="Aldolase class I"/>
    <property type="match status" value="1"/>
</dbReference>
<sequence length="461" mass="52633">MVRTTVIVLSVAFSVLALSCGSGITDTADDGEPEYPENPFSAPLYWSVYENHILKPDGQDNYISEEDLAANIDWVEENLLPYGYNMIAMDGWGDVTQLNQYGYRVSHSRHWEHDYAWWANHLQGRGMTLGMYDNPLWVHLSAVDAGAMIKGTDIPLEAIIDRDEEALWFTWVQVNRTGAEEYVRGCVEHYADMGIRYLNVDFLSWFEDGYDKNLGNVGPDRPQEDYVKAMRWIREEADEHGIFFKAVMPALNDEAEVERRYAHMIRINEDVSRGTWTRFSEDDRGNRRTWWSQWANPMDGYAYWSHISGREKIILCGDFIRLNTFNNDKEKRTVVSQHLMAGGPLGIADQHNTIGTDLWLLQNTEMLALNQDGFVGKPLDTDPTSQASQIWTGRMSNGDWIVAFFNRESATRTRSIDFAATLGLEGEAQVRDLWEHEDLGSMTSFSADVPARGVVVVRIVD</sequence>
<dbReference type="EMBL" id="JBHPEI010000088">
    <property type="protein sequence ID" value="MFC1800214.1"/>
    <property type="molecule type" value="Genomic_DNA"/>
</dbReference>
<dbReference type="Gene3D" id="2.60.40.1180">
    <property type="entry name" value="Golgi alpha-mannosidase II"/>
    <property type="match status" value="1"/>
</dbReference>
<dbReference type="PANTHER" id="PTHR11452">
    <property type="entry name" value="ALPHA-GALACTOSIDASE/ALPHA-N-ACETYLGALACTOSAMINIDASE"/>
    <property type="match status" value="1"/>
</dbReference>